<comment type="caution">
    <text evidence="8">The sequence shown here is derived from an EMBL/GenBank/DDBJ whole genome shotgun (WGS) entry which is preliminary data.</text>
</comment>
<dbReference type="Gene3D" id="3.40.50.980">
    <property type="match status" value="4"/>
</dbReference>
<protein>
    <submittedName>
        <fullName evidence="8">Amino acid adenylation domain-containing protein</fullName>
    </submittedName>
</protein>
<dbReference type="Pfam" id="PF00668">
    <property type="entry name" value="Condensation"/>
    <property type="match status" value="2"/>
</dbReference>
<evidence type="ECO:0000256" key="1">
    <source>
        <dbReference type="ARBA" id="ARBA00001957"/>
    </source>
</evidence>
<dbReference type="Gene3D" id="2.30.38.10">
    <property type="entry name" value="Luciferase, Domain 3"/>
    <property type="match status" value="1"/>
</dbReference>
<evidence type="ECO:0000259" key="7">
    <source>
        <dbReference type="PROSITE" id="PS50075"/>
    </source>
</evidence>
<evidence type="ECO:0000256" key="2">
    <source>
        <dbReference type="ARBA" id="ARBA00006432"/>
    </source>
</evidence>
<dbReference type="Pfam" id="PF00550">
    <property type="entry name" value="PP-binding"/>
    <property type="match status" value="1"/>
</dbReference>
<dbReference type="SUPFAM" id="SSF56801">
    <property type="entry name" value="Acetyl-CoA synthetase-like"/>
    <property type="match status" value="1"/>
</dbReference>
<dbReference type="InterPro" id="IPR020459">
    <property type="entry name" value="AMP-binding"/>
</dbReference>
<dbReference type="PANTHER" id="PTHR45527">
    <property type="entry name" value="NONRIBOSOMAL PEPTIDE SYNTHETASE"/>
    <property type="match status" value="1"/>
</dbReference>
<dbReference type="InterPro" id="IPR036736">
    <property type="entry name" value="ACP-like_sf"/>
</dbReference>
<dbReference type="Gene3D" id="1.10.1200.10">
    <property type="entry name" value="ACP-like"/>
    <property type="match status" value="1"/>
</dbReference>
<dbReference type="EMBL" id="VIJZ01000027">
    <property type="protein sequence ID" value="TQR91836.1"/>
    <property type="molecule type" value="Genomic_DNA"/>
</dbReference>
<dbReference type="Gene3D" id="3.30.300.30">
    <property type="match status" value="1"/>
</dbReference>
<gene>
    <name evidence="8" type="ORF">FKV70_25745</name>
</gene>
<dbReference type="Pfam" id="PF00501">
    <property type="entry name" value="AMP-binding"/>
    <property type="match status" value="1"/>
</dbReference>
<feature type="domain" description="Carrier" evidence="7">
    <location>
        <begin position="988"/>
        <end position="1063"/>
    </location>
</feature>
<proteinExistence type="inferred from homology"/>
<dbReference type="PROSITE" id="PS50075">
    <property type="entry name" value="CARRIER"/>
    <property type="match status" value="1"/>
</dbReference>
<keyword evidence="3" id="KW-0677">Repeat</keyword>
<dbReference type="Pfam" id="PF13193">
    <property type="entry name" value="AMP-binding_C"/>
    <property type="match status" value="1"/>
</dbReference>
<dbReference type="SUPFAM" id="SSF47336">
    <property type="entry name" value="ACP-like"/>
    <property type="match status" value="1"/>
</dbReference>
<organism evidence="8 9">
    <name type="scientific">Paenibacillus ottowii</name>
    <dbReference type="NCBI Taxonomy" id="2315729"/>
    <lineage>
        <taxon>Bacteria</taxon>
        <taxon>Bacillati</taxon>
        <taxon>Bacillota</taxon>
        <taxon>Bacilli</taxon>
        <taxon>Bacillales</taxon>
        <taxon>Paenibacillaceae</taxon>
        <taxon>Paenibacillus</taxon>
    </lineage>
</organism>
<evidence type="ECO:0000256" key="5">
    <source>
        <dbReference type="ARBA" id="ARBA00023268"/>
    </source>
</evidence>
<sequence length="1191" mass="133844">LRTRFELIDSEPMQWIEDTVPFEVEYTKVQAAGATADAAQDTTTNRYTRVNVEVQERVRRFVRPFDLKAAPLLRVGLVDLGVSGVEQEAQHLLMLDMHHIVSDGVSMEVLTDEFVRLYGGEELAPLRIQYKDYAVWQQSEAHQEWMQRQEAYWLNTFQGELPVLDLSTDFVRPAVQSTAGDTIEFVLGREVSERLKELAAQTGATLYMVLLAAYTTLLHKYTGQEDIIVGTPIAGRPHAELESLVGVFINTLAIRNYPSSDKTFLDYLQEVKEHALSAYEHQDYPFEELVEKLNVARDTSRNALFDTMFELKTLEQQEFELEGLTLNSYPLDNHTAKFDLSLEAVEQPEGMLCSLEYSTALYKPETMMRLAQHFAEIVRAIADHPQQPLATLNMVTAEEKEQLIHGFGEVGVRDVAAGEAGALFHALVEEQAQLVPDHVAVVYEEQQLTYRELNERANQLARRLRNEGIGCESIVGIWSERSVDMLVGVLAVWKAGGAYVPLDADYPSERIRFMLEDSGATVLLTQTGLQERAQAWLNESRQSLSGGKTKDELEKAVSAETIESGTLHGTVNDTADSPPNGEAASESATKLRLQTMLALDDESLYTGDMTDVDHINEPHDLAYVIYTSGTTGRPKGVMIEHRSLVNTATAYRRDYRLSEFPVRLLQLASFSFDVFVGDIARTLYNGGTMVICPKDDRIDFSRLHGWIHDYQITVFESTPALIVPFMQYVHEQGLDMSSLELLITSSDSCSVTDYRVLQERFGAEIRIINSYGVTEAAIDSSFYDEALSKLPSSGHVPIGQAWLNARFYIVDSQLNPVPIGVLGELCIGGAGVARGYLNRADLTAEKFVANPYVPGERLYRTGDLARWMPDGHVDFIGRMDDQVKIRGFRIELGEVEAQLLTVDGIQKAIVTAWENEDGDKDLCAYVVASEALNLPELRSTLQPKLPNYMIPTYVVQLDRFPLTPNGKIDRKALPAPEARLEGGTEYVAPRTPLEEQLVRIWQSVLNHRRIGIQDNFFEVGGHSLRATTLMAKIHQELNYKLALRDIFQYPTIEQLVQVMGEDQTPQTYVSIPVVEARAYYPVSSAQKRMYVLSHLEGGEVSYNMPGALIIEGSLDKERLEQAFRQLIARHEALRTRFEMIDGEVIQRIESSAPFSVEHVQASEDETPQYAQDFVRAFDLAQAPLLRVQLIE</sequence>
<feature type="non-terminal residue" evidence="8">
    <location>
        <position position="1191"/>
    </location>
</feature>
<dbReference type="Gene3D" id="3.30.559.10">
    <property type="entry name" value="Chloramphenicol acetyltransferase-like domain"/>
    <property type="match status" value="2"/>
</dbReference>
<dbReference type="RefSeq" id="WP_142614968.1">
    <property type="nucleotide sequence ID" value="NZ_VIJZ01000027.1"/>
</dbReference>
<dbReference type="InterPro" id="IPR045851">
    <property type="entry name" value="AMP-bd_C_sf"/>
</dbReference>
<dbReference type="PROSITE" id="PS00455">
    <property type="entry name" value="AMP_BINDING"/>
    <property type="match status" value="1"/>
</dbReference>
<dbReference type="InterPro" id="IPR009081">
    <property type="entry name" value="PP-bd_ACP"/>
</dbReference>
<feature type="compositionally biased region" description="Polar residues" evidence="6">
    <location>
        <begin position="565"/>
        <end position="577"/>
    </location>
</feature>
<comment type="similarity">
    <text evidence="2">Belongs to the ATP-dependent AMP-binding enzyme family.</text>
</comment>
<dbReference type="NCBIfam" id="TIGR01733">
    <property type="entry name" value="AA-adenyl-dom"/>
    <property type="match status" value="1"/>
</dbReference>
<dbReference type="InterPro" id="IPR010071">
    <property type="entry name" value="AA_adenyl_dom"/>
</dbReference>
<evidence type="ECO:0000256" key="3">
    <source>
        <dbReference type="ARBA" id="ARBA00022737"/>
    </source>
</evidence>
<dbReference type="InterPro" id="IPR025110">
    <property type="entry name" value="AMP-bd_C"/>
</dbReference>
<dbReference type="InterPro" id="IPR023213">
    <property type="entry name" value="CAT-like_dom_sf"/>
</dbReference>
<dbReference type="CDD" id="cd19531">
    <property type="entry name" value="LCL_NRPS-like"/>
    <property type="match status" value="1"/>
</dbReference>
<dbReference type="PRINTS" id="PR00154">
    <property type="entry name" value="AMPBINDING"/>
</dbReference>
<feature type="region of interest" description="Disordered" evidence="6">
    <location>
        <begin position="565"/>
        <end position="586"/>
    </location>
</feature>
<reference evidence="8 9" key="1">
    <citation type="submission" date="2019-07" db="EMBL/GenBank/DDBJ databases">
        <title>Paenibacillus ottowii sp. nov. isolated from a fermentation system processing bovine manure.</title>
        <authorList>
            <person name="Velazquez L.F."/>
            <person name="Rajbanshi S."/>
            <person name="Guan S."/>
            <person name="Hinchee M."/>
            <person name="Welsh A."/>
        </authorList>
    </citation>
    <scope>NUCLEOTIDE SEQUENCE [LARGE SCALE GENOMIC DNA]</scope>
    <source>
        <strain evidence="8 9">MS2379</strain>
    </source>
</reference>
<dbReference type="InterPro" id="IPR020845">
    <property type="entry name" value="AMP-binding_CS"/>
</dbReference>
<dbReference type="Gene3D" id="3.30.559.30">
    <property type="entry name" value="Nonribosomal peptide synthetase, condensation domain"/>
    <property type="match status" value="1"/>
</dbReference>
<keyword evidence="4" id="KW-0045">Antibiotic biosynthesis</keyword>
<keyword evidence="5" id="KW-0511">Multifunctional enzyme</keyword>
<dbReference type="InterPro" id="IPR001242">
    <property type="entry name" value="Condensation_dom"/>
</dbReference>
<comment type="cofactor">
    <cofactor evidence="1">
        <name>pantetheine 4'-phosphate</name>
        <dbReference type="ChEBI" id="CHEBI:47942"/>
    </cofactor>
</comment>
<dbReference type="InterPro" id="IPR000873">
    <property type="entry name" value="AMP-dep_synth/lig_dom"/>
</dbReference>
<feature type="non-terminal residue" evidence="8">
    <location>
        <position position="1"/>
    </location>
</feature>
<evidence type="ECO:0000256" key="6">
    <source>
        <dbReference type="SAM" id="MobiDB-lite"/>
    </source>
</evidence>
<accession>A0ABY3AX00</accession>
<dbReference type="PANTHER" id="PTHR45527:SF1">
    <property type="entry name" value="FATTY ACID SYNTHASE"/>
    <property type="match status" value="1"/>
</dbReference>
<evidence type="ECO:0000313" key="9">
    <source>
        <dbReference type="Proteomes" id="UP000319219"/>
    </source>
</evidence>
<dbReference type="Proteomes" id="UP000319219">
    <property type="component" value="Unassembled WGS sequence"/>
</dbReference>
<evidence type="ECO:0000313" key="8">
    <source>
        <dbReference type="EMBL" id="TQR91836.1"/>
    </source>
</evidence>
<dbReference type="SUPFAM" id="SSF52777">
    <property type="entry name" value="CoA-dependent acyltransferases"/>
    <property type="match status" value="3"/>
</dbReference>
<keyword evidence="9" id="KW-1185">Reference proteome</keyword>
<name>A0ABY3AX00_9BACL</name>
<evidence type="ECO:0000256" key="4">
    <source>
        <dbReference type="ARBA" id="ARBA00023194"/>
    </source>
</evidence>